<keyword evidence="5 8" id="KW-0012">Acyltransferase</keyword>
<keyword evidence="13" id="KW-1185">Reference proteome</keyword>
<evidence type="ECO:0000313" key="13">
    <source>
        <dbReference type="Proteomes" id="UP001209755"/>
    </source>
</evidence>
<feature type="compositionally biased region" description="Low complexity" evidence="9">
    <location>
        <begin position="130"/>
        <end position="142"/>
    </location>
</feature>
<dbReference type="Gene3D" id="4.10.320.10">
    <property type="entry name" value="E3-binding domain"/>
    <property type="match status" value="1"/>
</dbReference>
<proteinExistence type="inferred from homology"/>
<feature type="compositionally biased region" description="Basic and acidic residues" evidence="9">
    <location>
        <begin position="95"/>
        <end position="129"/>
    </location>
</feature>
<evidence type="ECO:0000256" key="7">
    <source>
        <dbReference type="ARBA" id="ARBA00048370"/>
    </source>
</evidence>
<dbReference type="InterPro" id="IPR001078">
    <property type="entry name" value="2-oxoacid_DH_actylTfrase"/>
</dbReference>
<evidence type="ECO:0000256" key="6">
    <source>
        <dbReference type="ARBA" id="ARBA00025211"/>
    </source>
</evidence>
<reference evidence="13" key="1">
    <citation type="submission" date="2023-07" db="EMBL/GenBank/DDBJ databases">
        <title>Genome sequencing of Purple Non-Sulfur Bacteria from various extreme environments.</title>
        <authorList>
            <person name="Mayer M."/>
        </authorList>
    </citation>
    <scope>NUCLEOTIDE SEQUENCE [LARGE SCALE GENOMIC DNA]</scope>
    <source>
        <strain evidence="13">DSM 17935</strain>
    </source>
</reference>
<keyword evidence="12" id="KW-0670">Pyruvate</keyword>
<dbReference type="InterPro" id="IPR003016">
    <property type="entry name" value="2-oxoA_DH_lipoyl-BS"/>
</dbReference>
<organism evidence="12 13">
    <name type="scientific">Rhodobium gokarnense</name>
    <dbReference type="NCBI Taxonomy" id="364296"/>
    <lineage>
        <taxon>Bacteria</taxon>
        <taxon>Pseudomonadati</taxon>
        <taxon>Pseudomonadota</taxon>
        <taxon>Alphaproteobacteria</taxon>
        <taxon>Hyphomicrobiales</taxon>
        <taxon>Rhodobiaceae</taxon>
        <taxon>Rhodobium</taxon>
    </lineage>
</organism>
<dbReference type="PROSITE" id="PS51826">
    <property type="entry name" value="PSBD"/>
    <property type="match status" value="1"/>
</dbReference>
<comment type="caution">
    <text evidence="12">The sequence shown here is derived from an EMBL/GenBank/DDBJ whole genome shotgun (WGS) entry which is preliminary data.</text>
</comment>
<dbReference type="InterPro" id="IPR006257">
    <property type="entry name" value="LAT1"/>
</dbReference>
<dbReference type="SUPFAM" id="SSF51230">
    <property type="entry name" value="Single hybrid motif"/>
    <property type="match status" value="1"/>
</dbReference>
<dbReference type="Pfam" id="PF00364">
    <property type="entry name" value="Biotin_lipoyl"/>
    <property type="match status" value="1"/>
</dbReference>
<evidence type="ECO:0000259" key="11">
    <source>
        <dbReference type="PROSITE" id="PS51826"/>
    </source>
</evidence>
<dbReference type="Proteomes" id="UP001209755">
    <property type="component" value="Unassembled WGS sequence"/>
</dbReference>
<dbReference type="CDD" id="cd06849">
    <property type="entry name" value="lipoyl_domain"/>
    <property type="match status" value="1"/>
</dbReference>
<evidence type="ECO:0000256" key="8">
    <source>
        <dbReference type="RuleBase" id="RU361137"/>
    </source>
</evidence>
<accession>A0ABT3HB49</accession>
<dbReference type="InterPro" id="IPR000089">
    <property type="entry name" value="Biotin_lipoyl"/>
</dbReference>
<evidence type="ECO:0000256" key="1">
    <source>
        <dbReference type="ARBA" id="ARBA00007317"/>
    </source>
</evidence>
<dbReference type="NCBIfam" id="TIGR01349">
    <property type="entry name" value="PDHac_trf_mito"/>
    <property type="match status" value="1"/>
</dbReference>
<comment type="catalytic activity">
    <reaction evidence="7 8">
        <text>N(6)-[(R)-dihydrolipoyl]-L-lysyl-[protein] + acetyl-CoA = N(6)-[(R)-S(8)-acetyldihydrolipoyl]-L-lysyl-[protein] + CoA</text>
        <dbReference type="Rhea" id="RHEA:17017"/>
        <dbReference type="Rhea" id="RHEA-COMP:10475"/>
        <dbReference type="Rhea" id="RHEA-COMP:10478"/>
        <dbReference type="ChEBI" id="CHEBI:57287"/>
        <dbReference type="ChEBI" id="CHEBI:57288"/>
        <dbReference type="ChEBI" id="CHEBI:83100"/>
        <dbReference type="ChEBI" id="CHEBI:83111"/>
        <dbReference type="EC" id="2.3.1.12"/>
    </reaction>
</comment>
<dbReference type="EMBL" id="JAOQNS010000004">
    <property type="protein sequence ID" value="MCW2307594.1"/>
    <property type="molecule type" value="Genomic_DNA"/>
</dbReference>
<dbReference type="PROSITE" id="PS50968">
    <property type="entry name" value="BIOTINYL_LIPOYL"/>
    <property type="match status" value="1"/>
</dbReference>
<evidence type="ECO:0000313" key="12">
    <source>
        <dbReference type="EMBL" id="MCW2307594.1"/>
    </source>
</evidence>
<dbReference type="InterPro" id="IPR023213">
    <property type="entry name" value="CAT-like_dom_sf"/>
</dbReference>
<dbReference type="Pfam" id="PF02817">
    <property type="entry name" value="E3_binding"/>
    <property type="match status" value="1"/>
</dbReference>
<dbReference type="PROSITE" id="PS00189">
    <property type="entry name" value="LIPOYL"/>
    <property type="match status" value="1"/>
</dbReference>
<comment type="function">
    <text evidence="6">The pyruvate dehydrogenase complex catalyzes the overall conversion of pyruvate to acetyl-CoA and CO(2). It contains multiple copies of three enzymatic components: pyruvate dehydrogenase (E1), dihydrolipoamide acetyltransferase (E2) and lipoamide dehydrogenase (E3).</text>
</comment>
<name>A0ABT3HB49_9HYPH</name>
<evidence type="ECO:0000256" key="9">
    <source>
        <dbReference type="SAM" id="MobiDB-lite"/>
    </source>
</evidence>
<evidence type="ECO:0000256" key="3">
    <source>
        <dbReference type="ARBA" id="ARBA00022679"/>
    </source>
</evidence>
<evidence type="ECO:0000256" key="4">
    <source>
        <dbReference type="ARBA" id="ARBA00022823"/>
    </source>
</evidence>
<dbReference type="GO" id="GO:0004742">
    <property type="term" value="F:dihydrolipoyllysine-residue acetyltransferase activity"/>
    <property type="evidence" value="ECO:0007669"/>
    <property type="project" value="UniProtKB-EC"/>
</dbReference>
<dbReference type="PANTHER" id="PTHR23151">
    <property type="entry name" value="DIHYDROLIPOAMIDE ACETYL/SUCCINYL-TRANSFERASE-RELATED"/>
    <property type="match status" value="1"/>
</dbReference>
<evidence type="ECO:0000256" key="2">
    <source>
        <dbReference type="ARBA" id="ARBA00011484"/>
    </source>
</evidence>
<gene>
    <name evidence="12" type="ORF">M2319_001925</name>
</gene>
<comment type="cofactor">
    <cofactor evidence="8">
        <name>(R)-lipoate</name>
        <dbReference type="ChEBI" id="CHEBI:83088"/>
    </cofactor>
    <text evidence="8">Binds 1 lipoyl cofactor covalently.</text>
</comment>
<evidence type="ECO:0000256" key="5">
    <source>
        <dbReference type="ARBA" id="ARBA00023315"/>
    </source>
</evidence>
<comment type="subunit">
    <text evidence="2">Forms a 24-polypeptide structural core with octahedral symmetry.</text>
</comment>
<evidence type="ECO:0000259" key="10">
    <source>
        <dbReference type="PROSITE" id="PS50968"/>
    </source>
</evidence>
<keyword evidence="4 8" id="KW-0450">Lipoyl</keyword>
<dbReference type="InterPro" id="IPR011053">
    <property type="entry name" value="Single_hybrid_motif"/>
</dbReference>
<feature type="domain" description="Peripheral subunit-binding (PSBD)" evidence="11">
    <location>
        <begin position="148"/>
        <end position="185"/>
    </location>
</feature>
<dbReference type="EC" id="2.3.1.12" evidence="8"/>
<dbReference type="InterPro" id="IPR045257">
    <property type="entry name" value="E2/Pdx1"/>
</dbReference>
<dbReference type="Pfam" id="PF00198">
    <property type="entry name" value="2-oxoacid_dh"/>
    <property type="match status" value="1"/>
</dbReference>
<dbReference type="Gene3D" id="2.40.50.100">
    <property type="match status" value="1"/>
</dbReference>
<protein>
    <recommendedName>
        <fullName evidence="8">Acetyltransferase component of pyruvate dehydrogenase complex</fullName>
        <ecNumber evidence="8">2.3.1.12</ecNumber>
    </recommendedName>
</protein>
<dbReference type="SUPFAM" id="SSF52777">
    <property type="entry name" value="CoA-dependent acyltransferases"/>
    <property type="match status" value="1"/>
</dbReference>
<comment type="similarity">
    <text evidence="1 8">Belongs to the 2-oxoacid dehydrogenase family.</text>
</comment>
<dbReference type="InterPro" id="IPR004167">
    <property type="entry name" value="PSBD"/>
</dbReference>
<dbReference type="Gene3D" id="3.30.559.10">
    <property type="entry name" value="Chloramphenicol acetyltransferase-like domain"/>
    <property type="match status" value="1"/>
</dbReference>
<keyword evidence="3 8" id="KW-0808">Transferase</keyword>
<dbReference type="PANTHER" id="PTHR23151:SF90">
    <property type="entry name" value="DIHYDROLIPOYLLYSINE-RESIDUE ACETYLTRANSFERASE COMPONENT OF PYRUVATE DEHYDROGENASE COMPLEX, MITOCHONDRIAL-RELATED"/>
    <property type="match status" value="1"/>
</dbReference>
<feature type="domain" description="Lipoyl-binding" evidence="10">
    <location>
        <begin position="2"/>
        <end position="78"/>
    </location>
</feature>
<dbReference type="SUPFAM" id="SSF47005">
    <property type="entry name" value="Peripheral subunit-binding domain of 2-oxo acid dehydrogenase complex"/>
    <property type="match status" value="1"/>
</dbReference>
<dbReference type="InterPro" id="IPR036625">
    <property type="entry name" value="E3-bd_dom_sf"/>
</dbReference>
<feature type="region of interest" description="Disordered" evidence="9">
    <location>
        <begin position="84"/>
        <end position="148"/>
    </location>
</feature>
<dbReference type="RefSeq" id="WP_264601237.1">
    <property type="nucleotide sequence ID" value="NZ_JAOQNS010000004.1"/>
</dbReference>
<sequence>MPIEILMPALSPTMESGNLAKWLVKEGDSVAPGDVIAEIETDKATMEVEAVDEGTVGKIVVGEGTNDVPVNQLIALLLEEGEDESALEGAGENAAPKKDAKPEKAEAAKTDDKPAQKSDEKKTEAKKPAAADAEAGPAPTTGDGDRIFSSPLARRIAKQNDLDLSAIKGSGPHGRIVQRDVEEALEKGTAAAKPDKAEAAAPAAAPAKGMGADAIRAMFEEGSYETVPHDSMRKVIARRLTESKTTIPHFYLTVDCRIDALLALRKQLNDAAPVTDDKPAYKISVNDMVIKALALSLKAVPDANVTWTEDAMLKHKSADVGVAVAIPGGLITPVVRRADEKTLSIISNEMKDFAKRARDRRLKPEEYQGGATAVSNLGMFGIKDFSAVINPPHATILAVGAGEQRPVVVDGTIEVATIMSATLSTDHRAVDGALGAELMAAFKRYIENPMGMLV</sequence>